<dbReference type="AlphaFoldDB" id="A0A2P2IVL5"/>
<dbReference type="EMBL" id="GGEC01004783">
    <property type="protein sequence ID" value="MBW85266.1"/>
    <property type="molecule type" value="Transcribed_RNA"/>
</dbReference>
<reference evidence="1" key="1">
    <citation type="submission" date="2018-02" db="EMBL/GenBank/DDBJ databases">
        <title>Rhizophora mucronata_Transcriptome.</title>
        <authorList>
            <person name="Meera S.P."/>
            <person name="Sreeshan A."/>
            <person name="Augustine A."/>
        </authorList>
    </citation>
    <scope>NUCLEOTIDE SEQUENCE</scope>
    <source>
        <tissue evidence="1">Leaf</tissue>
    </source>
</reference>
<evidence type="ECO:0000313" key="1">
    <source>
        <dbReference type="EMBL" id="MBW85266.1"/>
    </source>
</evidence>
<name>A0A2P2IVL5_RHIMU</name>
<protein>
    <submittedName>
        <fullName evidence="1">Uncharacterized protein</fullName>
    </submittedName>
</protein>
<proteinExistence type="predicted"/>
<sequence length="17" mass="1999">MTEAQVLRYSDDSLSRQ</sequence>
<accession>A0A2P2IVL5</accession>
<organism evidence="1">
    <name type="scientific">Rhizophora mucronata</name>
    <name type="common">Asiatic mangrove</name>
    <dbReference type="NCBI Taxonomy" id="61149"/>
    <lineage>
        <taxon>Eukaryota</taxon>
        <taxon>Viridiplantae</taxon>
        <taxon>Streptophyta</taxon>
        <taxon>Embryophyta</taxon>
        <taxon>Tracheophyta</taxon>
        <taxon>Spermatophyta</taxon>
        <taxon>Magnoliopsida</taxon>
        <taxon>eudicotyledons</taxon>
        <taxon>Gunneridae</taxon>
        <taxon>Pentapetalae</taxon>
        <taxon>rosids</taxon>
        <taxon>fabids</taxon>
        <taxon>Malpighiales</taxon>
        <taxon>Rhizophoraceae</taxon>
        <taxon>Rhizophora</taxon>
    </lineage>
</organism>